<protein>
    <submittedName>
        <fullName evidence="1">Uncharacterized protein</fullName>
    </submittedName>
</protein>
<dbReference type="AlphaFoldDB" id="A0A8X6P954"/>
<sequence length="99" mass="10928">MCSQRCTKIILGVPDLSEALHCMGKSIFHHPQHSLPDLLKPAHLFTDVVNKETPYVSSSVVITRLVDVYDVSSTSPAVTVFVTAEGVLWRLLITTTHLN</sequence>
<comment type="caution">
    <text evidence="1">The sequence shown here is derived from an EMBL/GenBank/DDBJ whole genome shotgun (WGS) entry which is preliminary data.</text>
</comment>
<dbReference type="Proteomes" id="UP000887013">
    <property type="component" value="Unassembled WGS sequence"/>
</dbReference>
<organism evidence="1 2">
    <name type="scientific">Nephila pilipes</name>
    <name type="common">Giant wood spider</name>
    <name type="synonym">Nephila maculata</name>
    <dbReference type="NCBI Taxonomy" id="299642"/>
    <lineage>
        <taxon>Eukaryota</taxon>
        <taxon>Metazoa</taxon>
        <taxon>Ecdysozoa</taxon>
        <taxon>Arthropoda</taxon>
        <taxon>Chelicerata</taxon>
        <taxon>Arachnida</taxon>
        <taxon>Araneae</taxon>
        <taxon>Araneomorphae</taxon>
        <taxon>Entelegynae</taxon>
        <taxon>Araneoidea</taxon>
        <taxon>Nephilidae</taxon>
        <taxon>Nephila</taxon>
    </lineage>
</organism>
<name>A0A8X6P954_NEPPI</name>
<proteinExistence type="predicted"/>
<keyword evidence="2" id="KW-1185">Reference proteome</keyword>
<evidence type="ECO:0000313" key="2">
    <source>
        <dbReference type="Proteomes" id="UP000887013"/>
    </source>
</evidence>
<dbReference type="EMBL" id="BMAW01017198">
    <property type="protein sequence ID" value="GFT52714.1"/>
    <property type="molecule type" value="Genomic_DNA"/>
</dbReference>
<accession>A0A8X6P954</accession>
<evidence type="ECO:0000313" key="1">
    <source>
        <dbReference type="EMBL" id="GFT52714.1"/>
    </source>
</evidence>
<gene>
    <name evidence="1" type="ORF">NPIL_314051</name>
</gene>
<reference evidence="1" key="1">
    <citation type="submission" date="2020-08" db="EMBL/GenBank/DDBJ databases">
        <title>Multicomponent nature underlies the extraordinary mechanical properties of spider dragline silk.</title>
        <authorList>
            <person name="Kono N."/>
            <person name="Nakamura H."/>
            <person name="Mori M."/>
            <person name="Yoshida Y."/>
            <person name="Ohtoshi R."/>
            <person name="Malay A.D."/>
            <person name="Moran D.A.P."/>
            <person name="Tomita M."/>
            <person name="Numata K."/>
            <person name="Arakawa K."/>
        </authorList>
    </citation>
    <scope>NUCLEOTIDE SEQUENCE</scope>
</reference>